<evidence type="ECO:0000256" key="4">
    <source>
        <dbReference type="ARBA" id="ARBA00023235"/>
    </source>
</evidence>
<name>A0ABX2RF41_9THEO</name>
<accession>A0ABX2RF41</accession>
<dbReference type="RefSeq" id="WP_028052202.1">
    <property type="nucleotide sequence ID" value="NZ_ATYG01000016.1"/>
</dbReference>
<dbReference type="NCBIfam" id="TIGR00431">
    <property type="entry name" value="TruB"/>
    <property type="match status" value="1"/>
</dbReference>
<dbReference type="InterPro" id="IPR002501">
    <property type="entry name" value="PsdUridine_synth_N"/>
</dbReference>
<feature type="domain" description="Pseudouridine synthase II N-terminal" evidence="6">
    <location>
        <begin position="23"/>
        <end position="176"/>
    </location>
</feature>
<evidence type="ECO:0000256" key="2">
    <source>
        <dbReference type="ARBA" id="ARBA00005642"/>
    </source>
</evidence>
<dbReference type="GO" id="GO:0160148">
    <property type="term" value="F:tRNA pseudouridine(55) synthase activity"/>
    <property type="evidence" value="ECO:0007669"/>
    <property type="project" value="UniProtKB-EC"/>
</dbReference>
<comment type="caution">
    <text evidence="7">The sequence shown here is derived from an EMBL/GenBank/DDBJ whole genome shotgun (WGS) entry which is preliminary data.</text>
</comment>
<dbReference type="PANTHER" id="PTHR13767">
    <property type="entry name" value="TRNA-PSEUDOURIDINE SYNTHASE"/>
    <property type="match status" value="1"/>
</dbReference>
<feature type="active site" description="Nucleophile" evidence="5">
    <location>
        <position position="38"/>
    </location>
</feature>
<dbReference type="InterPro" id="IPR014780">
    <property type="entry name" value="tRNA_psdUridine_synth_TruB"/>
</dbReference>
<dbReference type="Pfam" id="PF01509">
    <property type="entry name" value="TruB_N"/>
    <property type="match status" value="1"/>
</dbReference>
<organism evidence="7 8">
    <name type="scientific">Carboxydothermus ferrireducens DSM 11255</name>
    <dbReference type="NCBI Taxonomy" id="1119529"/>
    <lineage>
        <taxon>Bacteria</taxon>
        <taxon>Bacillati</taxon>
        <taxon>Bacillota</taxon>
        <taxon>Clostridia</taxon>
        <taxon>Thermoanaerobacterales</taxon>
        <taxon>Thermoanaerobacteraceae</taxon>
        <taxon>Carboxydothermus</taxon>
    </lineage>
</organism>
<keyword evidence="8" id="KW-1185">Reference proteome</keyword>
<comment type="catalytic activity">
    <reaction evidence="1 5">
        <text>uridine(55) in tRNA = pseudouridine(55) in tRNA</text>
        <dbReference type="Rhea" id="RHEA:42532"/>
        <dbReference type="Rhea" id="RHEA-COMP:10101"/>
        <dbReference type="Rhea" id="RHEA-COMP:10102"/>
        <dbReference type="ChEBI" id="CHEBI:65314"/>
        <dbReference type="ChEBI" id="CHEBI:65315"/>
        <dbReference type="EC" id="5.4.99.25"/>
    </reaction>
</comment>
<evidence type="ECO:0000259" key="6">
    <source>
        <dbReference type="Pfam" id="PF01509"/>
    </source>
</evidence>
<comment type="similarity">
    <text evidence="2 5">Belongs to the pseudouridine synthase TruB family. Type 1 subfamily.</text>
</comment>
<dbReference type="SUPFAM" id="SSF55120">
    <property type="entry name" value="Pseudouridine synthase"/>
    <property type="match status" value="1"/>
</dbReference>
<evidence type="ECO:0000313" key="8">
    <source>
        <dbReference type="Proteomes" id="UP000604066"/>
    </source>
</evidence>
<reference evidence="7 8" key="1">
    <citation type="submission" date="2020-07" db="EMBL/GenBank/DDBJ databases">
        <title>Genomic Encyclopedia of Type Strains, Phase III (KMG-III): the genomes of soil and plant-associated and newly described type strains.</title>
        <authorList>
            <person name="Whitman W."/>
        </authorList>
    </citation>
    <scope>NUCLEOTIDE SEQUENCE [LARGE SCALE GENOMIC DNA]</scope>
    <source>
        <strain evidence="7 8">DSM 11255</strain>
    </source>
</reference>
<dbReference type="Gene3D" id="3.30.2350.10">
    <property type="entry name" value="Pseudouridine synthase"/>
    <property type="match status" value="1"/>
</dbReference>
<gene>
    <name evidence="5" type="primary">truB</name>
    <name evidence="7" type="ORF">HDG70_002216</name>
</gene>
<comment type="function">
    <text evidence="5">Responsible for synthesis of pseudouridine from uracil-55 in the psi GC loop of transfer RNAs.</text>
</comment>
<dbReference type="InterPro" id="IPR020103">
    <property type="entry name" value="PsdUridine_synth_cat_dom_sf"/>
</dbReference>
<protein>
    <recommendedName>
        <fullName evidence="5">tRNA pseudouridine synthase B</fullName>
        <ecNumber evidence="5">5.4.99.25</ecNumber>
    </recommendedName>
    <alternativeName>
        <fullName evidence="5">tRNA pseudouridine(55) synthase</fullName>
        <shortName evidence="5">Psi55 synthase</shortName>
    </alternativeName>
    <alternativeName>
        <fullName evidence="5">tRNA pseudouridylate synthase</fullName>
    </alternativeName>
    <alternativeName>
        <fullName evidence="5">tRNA-uridine isomerase</fullName>
    </alternativeName>
</protein>
<keyword evidence="4 5" id="KW-0413">Isomerase</keyword>
<evidence type="ECO:0000256" key="1">
    <source>
        <dbReference type="ARBA" id="ARBA00000385"/>
    </source>
</evidence>
<dbReference type="PANTHER" id="PTHR13767:SF2">
    <property type="entry name" value="PSEUDOURIDYLATE SYNTHASE TRUB1"/>
    <property type="match status" value="1"/>
</dbReference>
<dbReference type="Proteomes" id="UP000604066">
    <property type="component" value="Unassembled WGS sequence"/>
</dbReference>
<evidence type="ECO:0000313" key="7">
    <source>
        <dbReference type="EMBL" id="NYE58465.1"/>
    </source>
</evidence>
<proteinExistence type="inferred from homology"/>
<dbReference type="EC" id="5.4.99.25" evidence="5"/>
<evidence type="ECO:0000256" key="3">
    <source>
        <dbReference type="ARBA" id="ARBA00022694"/>
    </source>
</evidence>
<dbReference type="HAMAP" id="MF_01080">
    <property type="entry name" value="TruB_bact"/>
    <property type="match status" value="1"/>
</dbReference>
<dbReference type="EMBL" id="JACCBS010000003">
    <property type="protein sequence ID" value="NYE58465.1"/>
    <property type="molecule type" value="Genomic_DNA"/>
</dbReference>
<keyword evidence="3 5" id="KW-0819">tRNA processing</keyword>
<sequence>MDGFINLLKPPGMTSHDVVAYVRKKLKTGKVGHLGTLDPAAAGVLPVAVGQATRLIEYLENIAMKEYLAEIVFGITTATWDMEGEILEQKDASFLTAGDIEKVLGHFHGEIEQTPPLASAVKVSGKPLYRYQRQGEKVEPPKRKVFIDSIELLEFLADKPQPAVRLYIRCSRGTYIRSIANEIGNLLKTGATLKFLLRTRSGPFLLNDSNLLHEDFTLIPPEQLFQDFPKINLTREQYLRVKNGGGVKVETKGENFGPVFAYYGEKIIATGMICGQIFRPEKVFRFGE</sequence>
<evidence type="ECO:0000256" key="5">
    <source>
        <dbReference type="HAMAP-Rule" id="MF_01080"/>
    </source>
</evidence>
<dbReference type="CDD" id="cd02573">
    <property type="entry name" value="PseudoU_synth_EcTruB"/>
    <property type="match status" value="1"/>
</dbReference>